<gene>
    <name evidence="1" type="ORF">CERSUDRAFT_119037</name>
</gene>
<dbReference type="AlphaFoldDB" id="M2P9C9"/>
<proteinExistence type="predicted"/>
<accession>M2P9C9</accession>
<organism evidence="1 2">
    <name type="scientific">Ceriporiopsis subvermispora (strain B)</name>
    <name type="common">White-rot fungus</name>
    <name type="synonym">Gelatoporia subvermispora</name>
    <dbReference type="NCBI Taxonomy" id="914234"/>
    <lineage>
        <taxon>Eukaryota</taxon>
        <taxon>Fungi</taxon>
        <taxon>Dikarya</taxon>
        <taxon>Basidiomycota</taxon>
        <taxon>Agaricomycotina</taxon>
        <taxon>Agaricomycetes</taxon>
        <taxon>Polyporales</taxon>
        <taxon>Gelatoporiaceae</taxon>
        <taxon>Gelatoporia</taxon>
    </lineage>
</organism>
<evidence type="ECO:0000313" key="2">
    <source>
        <dbReference type="Proteomes" id="UP000016930"/>
    </source>
</evidence>
<name>M2P9C9_CERS8</name>
<dbReference type="Proteomes" id="UP000016930">
    <property type="component" value="Unassembled WGS sequence"/>
</dbReference>
<keyword evidence="2" id="KW-1185">Reference proteome</keyword>
<protein>
    <submittedName>
        <fullName evidence="1">Uncharacterized protein</fullName>
    </submittedName>
</protein>
<dbReference type="EMBL" id="KB445813">
    <property type="protein sequence ID" value="EMD32029.1"/>
    <property type="molecule type" value="Genomic_DNA"/>
</dbReference>
<dbReference type="HOGENOM" id="CLU_1927338_0_0_1"/>
<sequence length="131" mass="14500">MLLASNGRMELALQTISTDFHPPLSSDDTIARQIGHVTRNAVPTMCGIGNIKGVHQFLFFFTSAQHVLRSRIALRSYPLTITLLSFPFARLCTCHEEHRITVLVLYATDTLSSFIAHKGRSSSSHIAMCAL</sequence>
<reference evidence="1 2" key="1">
    <citation type="journal article" date="2012" name="Proc. Natl. Acad. Sci. U.S.A.">
        <title>Comparative genomics of Ceriporiopsis subvermispora and Phanerochaete chrysosporium provide insight into selective ligninolysis.</title>
        <authorList>
            <person name="Fernandez-Fueyo E."/>
            <person name="Ruiz-Duenas F.J."/>
            <person name="Ferreira P."/>
            <person name="Floudas D."/>
            <person name="Hibbett D.S."/>
            <person name="Canessa P."/>
            <person name="Larrondo L.F."/>
            <person name="James T.Y."/>
            <person name="Seelenfreund D."/>
            <person name="Lobos S."/>
            <person name="Polanco R."/>
            <person name="Tello M."/>
            <person name="Honda Y."/>
            <person name="Watanabe T."/>
            <person name="Watanabe T."/>
            <person name="Ryu J.S."/>
            <person name="Kubicek C.P."/>
            <person name="Schmoll M."/>
            <person name="Gaskell J."/>
            <person name="Hammel K.E."/>
            <person name="St John F.J."/>
            <person name="Vanden Wymelenberg A."/>
            <person name="Sabat G."/>
            <person name="Splinter BonDurant S."/>
            <person name="Syed K."/>
            <person name="Yadav J.S."/>
            <person name="Doddapaneni H."/>
            <person name="Subramanian V."/>
            <person name="Lavin J.L."/>
            <person name="Oguiza J.A."/>
            <person name="Perez G."/>
            <person name="Pisabarro A.G."/>
            <person name="Ramirez L."/>
            <person name="Santoyo F."/>
            <person name="Master E."/>
            <person name="Coutinho P.M."/>
            <person name="Henrissat B."/>
            <person name="Lombard V."/>
            <person name="Magnuson J.K."/>
            <person name="Kuees U."/>
            <person name="Hori C."/>
            <person name="Igarashi K."/>
            <person name="Samejima M."/>
            <person name="Held B.W."/>
            <person name="Barry K.W."/>
            <person name="LaButti K.M."/>
            <person name="Lapidus A."/>
            <person name="Lindquist E.A."/>
            <person name="Lucas S.M."/>
            <person name="Riley R."/>
            <person name="Salamov A.A."/>
            <person name="Hoffmeister D."/>
            <person name="Schwenk D."/>
            <person name="Hadar Y."/>
            <person name="Yarden O."/>
            <person name="de Vries R.P."/>
            <person name="Wiebenga A."/>
            <person name="Stenlid J."/>
            <person name="Eastwood D."/>
            <person name="Grigoriev I.V."/>
            <person name="Berka R.M."/>
            <person name="Blanchette R.A."/>
            <person name="Kersten P."/>
            <person name="Martinez A.T."/>
            <person name="Vicuna R."/>
            <person name="Cullen D."/>
        </authorList>
    </citation>
    <scope>NUCLEOTIDE SEQUENCE [LARGE SCALE GENOMIC DNA]</scope>
    <source>
        <strain evidence="1 2">B</strain>
    </source>
</reference>
<evidence type="ECO:0000313" key="1">
    <source>
        <dbReference type="EMBL" id="EMD32029.1"/>
    </source>
</evidence>